<accession>A0A9N9GAE4</accession>
<feature type="domain" description="Protein kinase" evidence="1">
    <location>
        <begin position="63"/>
        <end position="152"/>
    </location>
</feature>
<dbReference type="EMBL" id="CAJVPP010002129">
    <property type="protein sequence ID" value="CAG8588281.1"/>
    <property type="molecule type" value="Genomic_DNA"/>
</dbReference>
<evidence type="ECO:0000313" key="2">
    <source>
        <dbReference type="EMBL" id="CAG8588281.1"/>
    </source>
</evidence>
<dbReference type="Proteomes" id="UP000789375">
    <property type="component" value="Unassembled WGS sequence"/>
</dbReference>
<protein>
    <submittedName>
        <fullName evidence="2">4710_t:CDS:1</fullName>
    </submittedName>
</protein>
<keyword evidence="3" id="KW-1185">Reference proteome</keyword>
<dbReference type="GO" id="GO:0005524">
    <property type="term" value="F:ATP binding"/>
    <property type="evidence" value="ECO:0007669"/>
    <property type="project" value="InterPro"/>
</dbReference>
<sequence>MNSELLENEIYYNENDELCLNCGNLYSHVEADEFKNIHDFIKSQQQKARSPYEFFEWIPYEKFEEVTQIGKGGFATIYSATGIKGILRHYNEEDNGFFRYDAAVALKRLHDSNDSFLNEVGYYPVKFKDKGVLRCFGISQNPQTKEYVMFLN</sequence>
<dbReference type="SUPFAM" id="SSF56112">
    <property type="entry name" value="Protein kinase-like (PK-like)"/>
    <property type="match status" value="1"/>
</dbReference>
<dbReference type="GO" id="GO:0004672">
    <property type="term" value="F:protein kinase activity"/>
    <property type="evidence" value="ECO:0007669"/>
    <property type="project" value="InterPro"/>
</dbReference>
<gene>
    <name evidence="2" type="ORF">FMOSSE_LOCUS8303</name>
</gene>
<comment type="caution">
    <text evidence="2">The sequence shown here is derived from an EMBL/GenBank/DDBJ whole genome shotgun (WGS) entry which is preliminary data.</text>
</comment>
<dbReference type="InterPro" id="IPR000719">
    <property type="entry name" value="Prot_kinase_dom"/>
</dbReference>
<proteinExistence type="predicted"/>
<dbReference type="AlphaFoldDB" id="A0A9N9GAE4"/>
<evidence type="ECO:0000313" key="3">
    <source>
        <dbReference type="Proteomes" id="UP000789375"/>
    </source>
</evidence>
<evidence type="ECO:0000259" key="1">
    <source>
        <dbReference type="PROSITE" id="PS50011"/>
    </source>
</evidence>
<dbReference type="InterPro" id="IPR011009">
    <property type="entry name" value="Kinase-like_dom_sf"/>
</dbReference>
<dbReference type="Gene3D" id="1.10.510.10">
    <property type="entry name" value="Transferase(Phosphotransferase) domain 1"/>
    <property type="match status" value="1"/>
</dbReference>
<dbReference type="PROSITE" id="PS50011">
    <property type="entry name" value="PROTEIN_KINASE_DOM"/>
    <property type="match status" value="1"/>
</dbReference>
<name>A0A9N9GAE4_FUNMO</name>
<reference evidence="2" key="1">
    <citation type="submission" date="2021-06" db="EMBL/GenBank/DDBJ databases">
        <authorList>
            <person name="Kallberg Y."/>
            <person name="Tangrot J."/>
            <person name="Rosling A."/>
        </authorList>
    </citation>
    <scope>NUCLEOTIDE SEQUENCE</scope>
    <source>
        <strain evidence="2">87-6 pot B 2015</strain>
    </source>
</reference>
<organism evidence="2 3">
    <name type="scientific">Funneliformis mosseae</name>
    <name type="common">Endomycorrhizal fungus</name>
    <name type="synonym">Glomus mosseae</name>
    <dbReference type="NCBI Taxonomy" id="27381"/>
    <lineage>
        <taxon>Eukaryota</taxon>
        <taxon>Fungi</taxon>
        <taxon>Fungi incertae sedis</taxon>
        <taxon>Mucoromycota</taxon>
        <taxon>Glomeromycotina</taxon>
        <taxon>Glomeromycetes</taxon>
        <taxon>Glomerales</taxon>
        <taxon>Glomeraceae</taxon>
        <taxon>Funneliformis</taxon>
    </lineage>
</organism>